<dbReference type="InterPro" id="IPR045312">
    <property type="entry name" value="PCBER-like"/>
</dbReference>
<keyword evidence="2" id="KW-0560">Oxidoreductase</keyword>
<gene>
    <name evidence="4" type="ORF">CDV31_009623</name>
</gene>
<reference evidence="4 5" key="1">
    <citation type="submission" date="2017-06" db="EMBL/GenBank/DDBJ databases">
        <title>Cmopartive genomic analysis of Ambrosia Fusariam Clade fungi.</title>
        <authorList>
            <person name="Stajich J.E."/>
            <person name="Carrillo J."/>
            <person name="Kijimoto T."/>
            <person name="Eskalen A."/>
            <person name="O'Donnell K."/>
            <person name="Kasson M."/>
        </authorList>
    </citation>
    <scope>NUCLEOTIDE SEQUENCE [LARGE SCALE GENOMIC DNA]</scope>
    <source>
        <strain evidence="4 5">NRRL 20438</strain>
    </source>
</reference>
<dbReference type="InterPro" id="IPR008030">
    <property type="entry name" value="NmrA-like"/>
</dbReference>
<evidence type="ECO:0000256" key="1">
    <source>
        <dbReference type="ARBA" id="ARBA00022857"/>
    </source>
</evidence>
<dbReference type="CDD" id="cd05259">
    <property type="entry name" value="PCBER_SDR_a"/>
    <property type="match status" value="1"/>
</dbReference>
<dbReference type="InterPro" id="IPR051609">
    <property type="entry name" value="NmrA/Isoflavone_reductase-like"/>
</dbReference>
<name>A0A428TTM9_9HYPO</name>
<proteinExistence type="predicted"/>
<evidence type="ECO:0000256" key="2">
    <source>
        <dbReference type="ARBA" id="ARBA00023002"/>
    </source>
</evidence>
<dbReference type="GO" id="GO:0016491">
    <property type="term" value="F:oxidoreductase activity"/>
    <property type="evidence" value="ECO:0007669"/>
    <property type="project" value="UniProtKB-KW"/>
</dbReference>
<comment type="caution">
    <text evidence="4">The sequence shown here is derived from an EMBL/GenBank/DDBJ whole genome shotgun (WGS) entry which is preliminary data.</text>
</comment>
<dbReference type="SUPFAM" id="SSF51735">
    <property type="entry name" value="NAD(P)-binding Rossmann-fold domains"/>
    <property type="match status" value="1"/>
</dbReference>
<dbReference type="PANTHER" id="PTHR47706:SF9">
    <property type="entry name" value="NMRA-LIKE DOMAIN-CONTAINING PROTEIN-RELATED"/>
    <property type="match status" value="1"/>
</dbReference>
<dbReference type="EMBL" id="NIZV01000139">
    <property type="protein sequence ID" value="RSM05385.1"/>
    <property type="molecule type" value="Genomic_DNA"/>
</dbReference>
<dbReference type="AlphaFoldDB" id="A0A428TTM9"/>
<accession>A0A428TTM9</accession>
<dbReference type="InterPro" id="IPR036291">
    <property type="entry name" value="NAD(P)-bd_dom_sf"/>
</dbReference>
<keyword evidence="1" id="KW-0521">NADP</keyword>
<dbReference type="Gene3D" id="3.40.50.720">
    <property type="entry name" value="NAD(P)-binding Rossmann-like Domain"/>
    <property type="match status" value="1"/>
</dbReference>
<sequence>MSAPVKSVIFLGASGDLGRPTLKQFLCMPGSPFKVSVLTRQGSMSTFPPGVNVIKTDYTSASLESALQGQDVVISMLGYDGLPQQKTIIDAAIKAGVKRFFPSEFGSRTYDDKVRAAVPVFGSKRETVKYLMAREGQISWTAIINGAFFDLGLKVGFLGFDFSNNRAHLFDGGKVPFGATNMHTIGYALFSLLSSPSAYAESQNRYIHIASHMTSQHEILAAVEEVTGKTWEKVAVNGKELSRTSLVKFHLGDPSAFPGLIQAMTWGRLGDTGLGDFSGEELFNDKLGLPKEDLEADVRAVLDGRAP</sequence>
<feature type="domain" description="NmrA-like" evidence="3">
    <location>
        <begin position="6"/>
        <end position="242"/>
    </location>
</feature>
<organism evidence="4 5">
    <name type="scientific">Fusarium ambrosium</name>
    <dbReference type="NCBI Taxonomy" id="131363"/>
    <lineage>
        <taxon>Eukaryota</taxon>
        <taxon>Fungi</taxon>
        <taxon>Dikarya</taxon>
        <taxon>Ascomycota</taxon>
        <taxon>Pezizomycotina</taxon>
        <taxon>Sordariomycetes</taxon>
        <taxon>Hypocreomycetidae</taxon>
        <taxon>Hypocreales</taxon>
        <taxon>Nectriaceae</taxon>
        <taxon>Fusarium</taxon>
        <taxon>Fusarium solani species complex</taxon>
    </lineage>
</organism>
<evidence type="ECO:0000313" key="4">
    <source>
        <dbReference type="EMBL" id="RSM05385.1"/>
    </source>
</evidence>
<dbReference type="Gene3D" id="3.90.25.10">
    <property type="entry name" value="UDP-galactose 4-epimerase, domain 1"/>
    <property type="match status" value="1"/>
</dbReference>
<dbReference type="PANTHER" id="PTHR47706">
    <property type="entry name" value="NMRA-LIKE FAMILY PROTEIN"/>
    <property type="match status" value="1"/>
</dbReference>
<evidence type="ECO:0000313" key="5">
    <source>
        <dbReference type="Proteomes" id="UP000288429"/>
    </source>
</evidence>
<dbReference type="Pfam" id="PF05368">
    <property type="entry name" value="NmrA"/>
    <property type="match status" value="1"/>
</dbReference>
<evidence type="ECO:0000259" key="3">
    <source>
        <dbReference type="Pfam" id="PF05368"/>
    </source>
</evidence>
<keyword evidence="5" id="KW-1185">Reference proteome</keyword>
<dbReference type="Proteomes" id="UP000288429">
    <property type="component" value="Unassembled WGS sequence"/>
</dbReference>
<protein>
    <recommendedName>
        <fullName evidence="3">NmrA-like domain-containing protein</fullName>
    </recommendedName>
</protein>